<name>A0ABS2JSP6_9GAMM</name>
<dbReference type="EMBL" id="JADIKC010000005">
    <property type="protein sequence ID" value="MBM7122055.1"/>
    <property type="molecule type" value="Genomic_DNA"/>
</dbReference>
<evidence type="ECO:0000313" key="2">
    <source>
        <dbReference type="EMBL" id="MBM7122055.1"/>
    </source>
</evidence>
<gene>
    <name evidence="2" type="ORF">ISP20_12900</name>
</gene>
<protein>
    <submittedName>
        <fullName evidence="2">Purine and other phosphorylase-like protein, family 1</fullName>
    </submittedName>
</protein>
<proteinExistence type="predicted"/>
<feature type="domain" description="Nucleoside phosphorylase" evidence="1">
    <location>
        <begin position="55"/>
        <end position="220"/>
    </location>
</feature>
<keyword evidence="3" id="KW-1185">Reference proteome</keyword>
<dbReference type="Proteomes" id="UP001430065">
    <property type="component" value="Unassembled WGS sequence"/>
</dbReference>
<dbReference type="SUPFAM" id="SSF53167">
    <property type="entry name" value="Purine and uridine phosphorylases"/>
    <property type="match status" value="1"/>
</dbReference>
<organism evidence="2 3">
    <name type="scientific">Dyella kyungheensis</name>
    <dbReference type="NCBI Taxonomy" id="1242174"/>
    <lineage>
        <taxon>Bacteria</taxon>
        <taxon>Pseudomonadati</taxon>
        <taxon>Pseudomonadota</taxon>
        <taxon>Gammaproteobacteria</taxon>
        <taxon>Lysobacterales</taxon>
        <taxon>Rhodanobacteraceae</taxon>
        <taxon>Dyella</taxon>
    </lineage>
</organism>
<sequence>MGTQPLSPAACELVADEVTPGSVGFVTALASEARALTRRSLRVRTALPLEQGGVLWLSGMGQQAARDGALALIDAGATALVSFGVAGGLAPGLRSGTLFCPSCVLDERSHDYQPDASWRAALIRSLGTTSLPIVHEGTLLSLLAPLLSVAEKGAMRERHQALAVDMESAAIAAVAGEYRIPFIVLRAIVDERTDNVPVELQTSIDAWGRPRAGRLILSVLRHPGLLAHLPGLAARMHKATGALRTAAKVAGTDLARAARQPC</sequence>
<accession>A0ABS2JSP6</accession>
<dbReference type="PANTHER" id="PTHR46832">
    <property type="entry name" value="5'-METHYLTHIOADENOSINE/S-ADENOSYLHOMOCYSTEINE NUCLEOSIDASE"/>
    <property type="match status" value="1"/>
</dbReference>
<dbReference type="RefSeq" id="WP_204636494.1">
    <property type="nucleotide sequence ID" value="NZ_JADIKC010000005.1"/>
</dbReference>
<evidence type="ECO:0000313" key="3">
    <source>
        <dbReference type="Proteomes" id="UP001430065"/>
    </source>
</evidence>
<evidence type="ECO:0000259" key="1">
    <source>
        <dbReference type="Pfam" id="PF01048"/>
    </source>
</evidence>
<dbReference type="InterPro" id="IPR000845">
    <property type="entry name" value="Nucleoside_phosphorylase_d"/>
</dbReference>
<reference evidence="2 3" key="1">
    <citation type="submission" date="2020-10" db="EMBL/GenBank/DDBJ databases">
        <title>Phylogeny of dyella-like bacteria.</title>
        <authorList>
            <person name="Fu J."/>
        </authorList>
    </citation>
    <scope>NUCLEOTIDE SEQUENCE [LARGE SCALE GENOMIC DNA]</scope>
    <source>
        <strain evidence="2 3">THG-B117</strain>
    </source>
</reference>
<dbReference type="Pfam" id="PF01048">
    <property type="entry name" value="PNP_UDP_1"/>
    <property type="match status" value="1"/>
</dbReference>
<dbReference type="PANTHER" id="PTHR46832:SF1">
    <property type="entry name" value="5'-METHYLTHIOADENOSINE_S-ADENOSYLHOMOCYSTEINE NUCLEOSIDASE"/>
    <property type="match status" value="1"/>
</dbReference>
<dbReference type="InterPro" id="IPR035994">
    <property type="entry name" value="Nucleoside_phosphorylase_sf"/>
</dbReference>
<comment type="caution">
    <text evidence="2">The sequence shown here is derived from an EMBL/GenBank/DDBJ whole genome shotgun (WGS) entry which is preliminary data.</text>
</comment>
<dbReference type="Gene3D" id="3.40.50.1580">
    <property type="entry name" value="Nucleoside phosphorylase domain"/>
    <property type="match status" value="1"/>
</dbReference>